<keyword evidence="4" id="KW-0560">Oxidoreductase</keyword>
<dbReference type="EMBL" id="JARAOO010000013">
    <property type="protein sequence ID" value="KAJ7946014.1"/>
    <property type="molecule type" value="Genomic_DNA"/>
</dbReference>
<dbReference type="InterPro" id="IPR027443">
    <property type="entry name" value="IPNS-like_sf"/>
</dbReference>
<protein>
    <submittedName>
        <fullName evidence="6">2-oxoglutarate and fe-dependent oxygenase-like protein</fullName>
    </submittedName>
</protein>
<dbReference type="GO" id="GO:0016491">
    <property type="term" value="F:oxidoreductase activity"/>
    <property type="evidence" value="ECO:0007669"/>
    <property type="project" value="UniProtKB-KW"/>
</dbReference>
<sequence length="264" mass="31232">MDEKKKVKRDEVNAMGYHDREHTKNVRDWKEVFDYLVQNQTEIPASHEADDKELRTLTNQWPQYPTDFRETLEEYAREVEKLAYKLLELIFLSLGLPANKFNHCFKDQSSMVRLNYYPPCPFPHLALRVGKHKDAGAIIVLAQDDVGGLEVTRKSDGEWIPVKPTPDAYIINVGDIVQVWNNDKYESVEHRVVVNSEKERFSIPFFFFPAHHVMVKPVEELVHEKNSAKYREYNWGKFFANRNRSDFNKRNVENIQIYHFRISE</sequence>
<dbReference type="Gene3D" id="2.60.120.330">
    <property type="entry name" value="B-lactam Antibiotic, Isopenicillin N Synthase, Chain"/>
    <property type="match status" value="1"/>
</dbReference>
<dbReference type="Proteomes" id="UP001163823">
    <property type="component" value="Chromosome 13"/>
</dbReference>
<keyword evidence="7" id="KW-1185">Reference proteome</keyword>
<evidence type="ECO:0000256" key="4">
    <source>
        <dbReference type="RuleBase" id="RU003682"/>
    </source>
</evidence>
<keyword evidence="1 4" id="KW-0479">Metal-binding</keyword>
<dbReference type="InterPro" id="IPR044861">
    <property type="entry name" value="IPNS-like_FE2OG_OXY"/>
</dbReference>
<organism evidence="6 7">
    <name type="scientific">Quillaja saponaria</name>
    <name type="common">Soap bark tree</name>
    <dbReference type="NCBI Taxonomy" id="32244"/>
    <lineage>
        <taxon>Eukaryota</taxon>
        <taxon>Viridiplantae</taxon>
        <taxon>Streptophyta</taxon>
        <taxon>Embryophyta</taxon>
        <taxon>Tracheophyta</taxon>
        <taxon>Spermatophyta</taxon>
        <taxon>Magnoliopsida</taxon>
        <taxon>eudicotyledons</taxon>
        <taxon>Gunneridae</taxon>
        <taxon>Pentapetalae</taxon>
        <taxon>rosids</taxon>
        <taxon>fabids</taxon>
        <taxon>Fabales</taxon>
        <taxon>Quillajaceae</taxon>
        <taxon>Quillaja</taxon>
    </lineage>
</organism>
<name>A0AAD7KTZ8_QUISA</name>
<dbReference type="PANTHER" id="PTHR47991">
    <property type="entry name" value="OXOGLUTARATE/IRON-DEPENDENT DIOXYGENASE"/>
    <property type="match status" value="1"/>
</dbReference>
<proteinExistence type="inferred from homology"/>
<feature type="domain" description="Fe2OG dioxygenase" evidence="5">
    <location>
        <begin position="100"/>
        <end position="209"/>
    </location>
</feature>
<comment type="caution">
    <text evidence="6">The sequence shown here is derived from an EMBL/GenBank/DDBJ whole genome shotgun (WGS) entry which is preliminary data.</text>
</comment>
<dbReference type="KEGG" id="qsa:O6P43_030994"/>
<dbReference type="SUPFAM" id="SSF51197">
    <property type="entry name" value="Clavaminate synthase-like"/>
    <property type="match status" value="1"/>
</dbReference>
<dbReference type="Pfam" id="PF03171">
    <property type="entry name" value="2OG-FeII_Oxy"/>
    <property type="match status" value="1"/>
</dbReference>
<dbReference type="AlphaFoldDB" id="A0AAD7KTZ8"/>
<dbReference type="GO" id="GO:0046872">
    <property type="term" value="F:metal ion binding"/>
    <property type="evidence" value="ECO:0007669"/>
    <property type="project" value="UniProtKB-KW"/>
</dbReference>
<accession>A0AAD7KTZ8</accession>
<dbReference type="FunFam" id="2.60.120.330:FF:000012">
    <property type="entry name" value="Gibberellin 20 oxidase 1"/>
    <property type="match status" value="1"/>
</dbReference>
<evidence type="ECO:0000256" key="1">
    <source>
        <dbReference type="ARBA" id="ARBA00022723"/>
    </source>
</evidence>
<evidence type="ECO:0000256" key="3">
    <source>
        <dbReference type="ARBA" id="ARBA00023004"/>
    </source>
</evidence>
<dbReference type="InterPro" id="IPR005123">
    <property type="entry name" value="Oxoglu/Fe-dep_dioxygenase_dom"/>
</dbReference>
<keyword evidence="2" id="KW-0847">Vitamin C</keyword>
<evidence type="ECO:0000313" key="6">
    <source>
        <dbReference type="EMBL" id="KAJ7946014.1"/>
    </source>
</evidence>
<evidence type="ECO:0000313" key="7">
    <source>
        <dbReference type="Proteomes" id="UP001163823"/>
    </source>
</evidence>
<comment type="similarity">
    <text evidence="4">Belongs to the iron/ascorbate-dependent oxidoreductase family.</text>
</comment>
<dbReference type="GO" id="GO:0031418">
    <property type="term" value="F:L-ascorbic acid binding"/>
    <property type="evidence" value="ECO:0007669"/>
    <property type="project" value="UniProtKB-KW"/>
</dbReference>
<reference evidence="6" key="1">
    <citation type="journal article" date="2023" name="Science">
        <title>Elucidation of the pathway for biosynthesis of saponin adjuvants from the soapbark tree.</title>
        <authorList>
            <person name="Reed J."/>
            <person name="Orme A."/>
            <person name="El-Demerdash A."/>
            <person name="Owen C."/>
            <person name="Martin L.B.B."/>
            <person name="Misra R.C."/>
            <person name="Kikuchi S."/>
            <person name="Rejzek M."/>
            <person name="Martin A.C."/>
            <person name="Harkess A."/>
            <person name="Leebens-Mack J."/>
            <person name="Louveau T."/>
            <person name="Stephenson M.J."/>
            <person name="Osbourn A."/>
        </authorList>
    </citation>
    <scope>NUCLEOTIDE SEQUENCE</scope>
    <source>
        <strain evidence="6">S10</strain>
    </source>
</reference>
<gene>
    <name evidence="6" type="ORF">O6P43_030994</name>
</gene>
<evidence type="ECO:0000259" key="5">
    <source>
        <dbReference type="PROSITE" id="PS51471"/>
    </source>
</evidence>
<evidence type="ECO:0000256" key="2">
    <source>
        <dbReference type="ARBA" id="ARBA00022896"/>
    </source>
</evidence>
<keyword evidence="3 4" id="KW-0408">Iron</keyword>
<dbReference type="PROSITE" id="PS51471">
    <property type="entry name" value="FE2OG_OXY"/>
    <property type="match status" value="1"/>
</dbReference>
<dbReference type="InterPro" id="IPR050295">
    <property type="entry name" value="Plant_2OG-oxidoreductases"/>
</dbReference>